<keyword evidence="1" id="KW-1133">Transmembrane helix</keyword>
<proteinExistence type="predicted"/>
<keyword evidence="1" id="KW-0812">Transmembrane</keyword>
<dbReference type="RefSeq" id="WP_163740106.1">
    <property type="nucleotide sequence ID" value="NZ_JAAGOA010000012.1"/>
</dbReference>
<evidence type="ECO:0000256" key="1">
    <source>
        <dbReference type="SAM" id="Phobius"/>
    </source>
</evidence>
<dbReference type="Proteomes" id="UP000475214">
    <property type="component" value="Unassembled WGS sequence"/>
</dbReference>
<dbReference type="AlphaFoldDB" id="A0A6L9S9Q4"/>
<sequence length="74" mass="7940">MSSVGRWSSWVGLGLIAVSVIGIVLSVAPVAVIAGILGLFSIGIAVYDAIYYALERANLRRRAAKVRPERGQER</sequence>
<feature type="transmembrane region" description="Helical" evidence="1">
    <location>
        <begin position="7"/>
        <end position="25"/>
    </location>
</feature>
<accession>A0A6L9S9Q4</accession>
<reference evidence="2 3" key="1">
    <citation type="submission" date="2020-02" db="EMBL/GenBank/DDBJ databases">
        <authorList>
            <person name="Li X.-J."/>
            <person name="Han X.-M."/>
        </authorList>
    </citation>
    <scope>NUCLEOTIDE SEQUENCE [LARGE SCALE GENOMIC DNA]</scope>
    <source>
        <strain evidence="2 3">CCTCC AB 2017055</strain>
    </source>
</reference>
<evidence type="ECO:0000313" key="2">
    <source>
        <dbReference type="EMBL" id="NEE01966.1"/>
    </source>
</evidence>
<keyword evidence="3" id="KW-1185">Reference proteome</keyword>
<gene>
    <name evidence="2" type="ORF">G1H10_17465</name>
</gene>
<comment type="caution">
    <text evidence="2">The sequence shown here is derived from an EMBL/GenBank/DDBJ whole genome shotgun (WGS) entry which is preliminary data.</text>
</comment>
<evidence type="ECO:0000313" key="3">
    <source>
        <dbReference type="Proteomes" id="UP000475214"/>
    </source>
</evidence>
<organism evidence="2 3">
    <name type="scientific">Phytoactinopolyspora halotolerans</name>
    <dbReference type="NCBI Taxonomy" id="1981512"/>
    <lineage>
        <taxon>Bacteria</taxon>
        <taxon>Bacillati</taxon>
        <taxon>Actinomycetota</taxon>
        <taxon>Actinomycetes</taxon>
        <taxon>Jiangellales</taxon>
        <taxon>Jiangellaceae</taxon>
        <taxon>Phytoactinopolyspora</taxon>
    </lineage>
</organism>
<keyword evidence="1" id="KW-0472">Membrane</keyword>
<dbReference type="EMBL" id="JAAGOA010000012">
    <property type="protein sequence ID" value="NEE01966.1"/>
    <property type="molecule type" value="Genomic_DNA"/>
</dbReference>
<feature type="transmembrane region" description="Helical" evidence="1">
    <location>
        <begin position="31"/>
        <end position="54"/>
    </location>
</feature>
<protein>
    <submittedName>
        <fullName evidence="2">Uncharacterized protein</fullName>
    </submittedName>
</protein>
<name>A0A6L9S9Q4_9ACTN</name>